<accession>A0ABS7APQ6</accession>
<evidence type="ECO:0000313" key="1">
    <source>
        <dbReference type="EMBL" id="MBW6409681.1"/>
    </source>
</evidence>
<dbReference type="RefSeq" id="WP_219778744.1">
    <property type="nucleotide sequence ID" value="NZ_JAHXPT010000004.1"/>
</dbReference>
<organism evidence="1 2">
    <name type="scientific">Clostridium weizhouense</name>
    <dbReference type="NCBI Taxonomy" id="2859781"/>
    <lineage>
        <taxon>Bacteria</taxon>
        <taxon>Bacillati</taxon>
        <taxon>Bacillota</taxon>
        <taxon>Clostridia</taxon>
        <taxon>Eubacteriales</taxon>
        <taxon>Clostridiaceae</taxon>
        <taxon>Clostridium</taxon>
    </lineage>
</organism>
<keyword evidence="2" id="KW-1185">Reference proteome</keyword>
<dbReference type="EMBL" id="JAHXPT010000004">
    <property type="protein sequence ID" value="MBW6409681.1"/>
    <property type="molecule type" value="Genomic_DNA"/>
</dbReference>
<comment type="caution">
    <text evidence="1">The sequence shown here is derived from an EMBL/GenBank/DDBJ whole genome shotgun (WGS) entry which is preliminary data.</text>
</comment>
<reference evidence="1 2" key="1">
    <citation type="submission" date="2021-07" db="EMBL/GenBank/DDBJ databases">
        <title>Clostridium weizhouense sp. nov., an anaerobic bacterium isolated from activated sludge of Petroleum wastewater.</title>
        <authorList>
            <person name="Li Q."/>
        </authorList>
    </citation>
    <scope>NUCLEOTIDE SEQUENCE [LARGE SCALE GENOMIC DNA]</scope>
    <source>
        <strain evidence="1 2">YB-6</strain>
    </source>
</reference>
<proteinExistence type="predicted"/>
<gene>
    <name evidence="1" type="ORF">KYD98_06230</name>
</gene>
<sequence length="174" mass="20784">MDYFLLKQDERYTNTPRLKDIFYKINIRNINRLNADKIDDVIIFQVTAEERCEYLDVLDKQLFLISEKIMKIISKYDTDIILKILPLIDSKRDRQENYYLPIFEDIEALSEKSEFNLNKTIVKKIVLNKKNIEGKKIFRIKESEKTLIVVRLDVAESLLRRKPRGISLEKLEVE</sequence>
<dbReference type="Proteomes" id="UP001519921">
    <property type="component" value="Unassembled WGS sequence"/>
</dbReference>
<protein>
    <recommendedName>
        <fullName evidence="3">THUMP domain-containing protein</fullName>
    </recommendedName>
</protein>
<evidence type="ECO:0008006" key="3">
    <source>
        <dbReference type="Google" id="ProtNLM"/>
    </source>
</evidence>
<evidence type="ECO:0000313" key="2">
    <source>
        <dbReference type="Proteomes" id="UP001519921"/>
    </source>
</evidence>
<name>A0ABS7APQ6_9CLOT</name>